<dbReference type="Pfam" id="PF02847">
    <property type="entry name" value="MA3"/>
    <property type="match status" value="2"/>
</dbReference>
<dbReference type="Gene3D" id="1.25.40.180">
    <property type="match status" value="2"/>
</dbReference>
<reference evidence="7" key="1">
    <citation type="journal article" date="2013" name="Genetics">
        <title>The draft genome and transcriptome of Panagrellus redivivus are shaped by the harsh demands of a free-living lifestyle.</title>
        <authorList>
            <person name="Srinivasan J."/>
            <person name="Dillman A.R."/>
            <person name="Macchietto M.G."/>
            <person name="Heikkinen L."/>
            <person name="Lakso M."/>
            <person name="Fracchia K.M."/>
            <person name="Antoshechkin I."/>
            <person name="Mortazavi A."/>
            <person name="Wong G."/>
            <person name="Sternberg P.W."/>
        </authorList>
    </citation>
    <scope>NUCLEOTIDE SEQUENCE [LARGE SCALE GENOMIC DNA]</scope>
    <source>
        <strain evidence="7">MT8872</strain>
    </source>
</reference>
<evidence type="ECO:0000313" key="8">
    <source>
        <dbReference type="WBParaSite" id="Pan_g8171.t1"/>
    </source>
</evidence>
<evidence type="ECO:0000256" key="3">
    <source>
        <dbReference type="ARBA" id="ARBA00022490"/>
    </source>
</evidence>
<proteinExistence type="inferred from homology"/>
<dbReference type="GO" id="GO:0005737">
    <property type="term" value="C:cytoplasm"/>
    <property type="evidence" value="ECO:0007669"/>
    <property type="project" value="UniProtKB-SubCell"/>
</dbReference>
<dbReference type="GO" id="GO:0045892">
    <property type="term" value="P:negative regulation of DNA-templated transcription"/>
    <property type="evidence" value="ECO:0007669"/>
    <property type="project" value="InterPro"/>
</dbReference>
<comment type="similarity">
    <text evidence="2">Belongs to the PDCD4 family.</text>
</comment>
<name>A0A7E4WAA8_PANRE</name>
<dbReference type="AlphaFoldDB" id="A0A7E4WAA8"/>
<dbReference type="WBParaSite" id="Pan_g8171.t1">
    <property type="protein sequence ID" value="Pan_g8171.t1"/>
    <property type="gene ID" value="Pan_g8171"/>
</dbReference>
<evidence type="ECO:0000256" key="5">
    <source>
        <dbReference type="ARBA" id="ARBA00023242"/>
    </source>
</evidence>
<evidence type="ECO:0000313" key="7">
    <source>
        <dbReference type="Proteomes" id="UP000492821"/>
    </source>
</evidence>
<dbReference type="InterPro" id="IPR039778">
    <property type="entry name" value="PDCD4"/>
</dbReference>
<protein>
    <submittedName>
        <fullName evidence="8">Programmed cell death protein 4</fullName>
    </submittedName>
</protein>
<keyword evidence="3" id="KW-0963">Cytoplasm</keyword>
<feature type="domain" description="MI" evidence="6">
    <location>
        <begin position="148"/>
        <end position="271"/>
    </location>
</feature>
<keyword evidence="5" id="KW-0539">Nucleus</keyword>
<dbReference type="PANTHER" id="PTHR12626:SF0">
    <property type="entry name" value="PROGRAMMED CELL DEATH PROTEIN 4"/>
    <property type="match status" value="1"/>
</dbReference>
<keyword evidence="4" id="KW-0677">Repeat</keyword>
<dbReference type="PANTHER" id="PTHR12626">
    <property type="entry name" value="PROGRAMMED CELL DEATH 4"/>
    <property type="match status" value="1"/>
</dbReference>
<dbReference type="PROSITE" id="PS51366">
    <property type="entry name" value="MI"/>
    <property type="match status" value="2"/>
</dbReference>
<evidence type="ECO:0000259" key="6">
    <source>
        <dbReference type="PROSITE" id="PS51366"/>
    </source>
</evidence>
<comment type="subcellular location">
    <subcellularLocation>
        <location evidence="1">Cytoplasm</location>
    </subcellularLocation>
</comment>
<keyword evidence="7" id="KW-1185">Reference proteome</keyword>
<dbReference type="SUPFAM" id="SSF48371">
    <property type="entry name" value="ARM repeat"/>
    <property type="match status" value="2"/>
</dbReference>
<accession>A0A7E4WAA8</accession>
<reference evidence="8" key="2">
    <citation type="submission" date="2020-10" db="UniProtKB">
        <authorList>
            <consortium name="WormBaseParasite"/>
        </authorList>
    </citation>
    <scope>IDENTIFICATION</scope>
</reference>
<dbReference type="Proteomes" id="UP000492821">
    <property type="component" value="Unassembled WGS sequence"/>
</dbReference>
<dbReference type="SMART" id="SM00544">
    <property type="entry name" value="MA3"/>
    <property type="match status" value="2"/>
</dbReference>
<dbReference type="InterPro" id="IPR016024">
    <property type="entry name" value="ARM-type_fold"/>
</dbReference>
<evidence type="ECO:0000256" key="4">
    <source>
        <dbReference type="ARBA" id="ARBA00022737"/>
    </source>
</evidence>
<dbReference type="InterPro" id="IPR003891">
    <property type="entry name" value="Initiation_fac_eIF4g_MI"/>
</dbReference>
<sequence length="494" mass="55392">MLQATPITDFTNNYPINNIMNTTTKALKKNNILLDPELEAEVRFAKENGLSVPTKLASDIAREKEELDQAIIAWVESETKTGKNTKAARKARSRGVSGCSGRKDGNRFDYGLDCIDFAYESNPVKDDADESSDEDDEDYFQFDTVVVSNEPKIRSAIDDYFANGNVEEAVDSIDNYALTKEVIAKATKQLIELTLNHGVSKVKATSLLLGKLLEAERATVDTIVDSFEDIFGDFKNIIVDFPNAPKIFEHLLARLVYDEVVEIQDLQKLRVRVTGFDKLIEQIFKVTMGYVRNPAVLRSLFEPTNEEPLYVIDSHFVNILREYATSLDKDNAACRVRNLKVPHYSHTFVFQTLVFAVDKNRDNHMLNMVDLLSYMVQNGFLTLTAVTSGFQMFFNSFDDLAFDVPLVFASGKILTNLAFEAGIVDRTTQDKVPSEPVPVQVSKRISAYTDDTDMGIGSMSSTASSDEEAAVKKEFKKYHGENGISPVDYNHTVY</sequence>
<evidence type="ECO:0000256" key="1">
    <source>
        <dbReference type="ARBA" id="ARBA00004496"/>
    </source>
</evidence>
<organism evidence="7 8">
    <name type="scientific">Panagrellus redivivus</name>
    <name type="common">Microworm</name>
    <dbReference type="NCBI Taxonomy" id="6233"/>
    <lineage>
        <taxon>Eukaryota</taxon>
        <taxon>Metazoa</taxon>
        <taxon>Ecdysozoa</taxon>
        <taxon>Nematoda</taxon>
        <taxon>Chromadorea</taxon>
        <taxon>Rhabditida</taxon>
        <taxon>Tylenchina</taxon>
        <taxon>Panagrolaimomorpha</taxon>
        <taxon>Panagrolaimoidea</taxon>
        <taxon>Panagrolaimidae</taxon>
        <taxon>Panagrellus</taxon>
    </lineage>
</organism>
<feature type="domain" description="MI" evidence="6">
    <location>
        <begin position="311"/>
        <end position="434"/>
    </location>
</feature>
<evidence type="ECO:0000256" key="2">
    <source>
        <dbReference type="ARBA" id="ARBA00005497"/>
    </source>
</evidence>